<reference evidence="1" key="1">
    <citation type="submission" date="2021-02" db="EMBL/GenBank/DDBJ databases">
        <authorList>
            <person name="Nowell W R."/>
        </authorList>
    </citation>
    <scope>NUCLEOTIDE SEQUENCE</scope>
</reference>
<name>A0A816HLE8_ADIRI</name>
<organism evidence="1 2">
    <name type="scientific">Adineta ricciae</name>
    <name type="common">Rotifer</name>
    <dbReference type="NCBI Taxonomy" id="249248"/>
    <lineage>
        <taxon>Eukaryota</taxon>
        <taxon>Metazoa</taxon>
        <taxon>Spiralia</taxon>
        <taxon>Gnathifera</taxon>
        <taxon>Rotifera</taxon>
        <taxon>Eurotatoria</taxon>
        <taxon>Bdelloidea</taxon>
        <taxon>Adinetida</taxon>
        <taxon>Adinetidae</taxon>
        <taxon>Adineta</taxon>
    </lineage>
</organism>
<sequence length="50" mass="5783">MGQFSHTHIPNQSLINASFADNYQQMTSFVPSTSDLVRLNTKWQEQLKEN</sequence>
<feature type="non-terminal residue" evidence="1">
    <location>
        <position position="1"/>
    </location>
</feature>
<dbReference type="Proteomes" id="UP000663828">
    <property type="component" value="Unassembled WGS sequence"/>
</dbReference>
<gene>
    <name evidence="1" type="ORF">XAT740_LOCUS63514</name>
</gene>
<proteinExistence type="predicted"/>
<protein>
    <submittedName>
        <fullName evidence="1">Uncharacterized protein</fullName>
    </submittedName>
</protein>
<keyword evidence="2" id="KW-1185">Reference proteome</keyword>
<dbReference type="EMBL" id="CAJNOR010019776">
    <property type="protein sequence ID" value="CAF1689925.1"/>
    <property type="molecule type" value="Genomic_DNA"/>
</dbReference>
<evidence type="ECO:0000313" key="1">
    <source>
        <dbReference type="EMBL" id="CAF1689925.1"/>
    </source>
</evidence>
<dbReference type="AlphaFoldDB" id="A0A816HLE8"/>
<accession>A0A816HLE8</accession>
<evidence type="ECO:0000313" key="2">
    <source>
        <dbReference type="Proteomes" id="UP000663828"/>
    </source>
</evidence>
<comment type="caution">
    <text evidence="1">The sequence shown here is derived from an EMBL/GenBank/DDBJ whole genome shotgun (WGS) entry which is preliminary data.</text>
</comment>